<proteinExistence type="predicted"/>
<evidence type="ECO:0000256" key="1">
    <source>
        <dbReference type="SAM" id="MobiDB-lite"/>
    </source>
</evidence>
<evidence type="ECO:0000313" key="2">
    <source>
        <dbReference type="EMBL" id="KAF2580521.1"/>
    </source>
</evidence>
<feature type="compositionally biased region" description="Polar residues" evidence="1">
    <location>
        <begin position="1"/>
        <end position="18"/>
    </location>
</feature>
<feature type="compositionally biased region" description="Low complexity" evidence="1">
    <location>
        <begin position="26"/>
        <end position="38"/>
    </location>
</feature>
<dbReference type="EMBL" id="QGKW02001660">
    <property type="protein sequence ID" value="KAF2580521.1"/>
    <property type="molecule type" value="Genomic_DNA"/>
</dbReference>
<dbReference type="AlphaFoldDB" id="A0A8S9JE80"/>
<reference evidence="2" key="1">
    <citation type="submission" date="2019-12" db="EMBL/GenBank/DDBJ databases">
        <title>Genome sequencing and annotation of Brassica cretica.</title>
        <authorList>
            <person name="Studholme D.J."/>
            <person name="Sarris P.F."/>
        </authorList>
    </citation>
    <scope>NUCLEOTIDE SEQUENCE</scope>
    <source>
        <strain evidence="2">PFS-001/15</strain>
        <tissue evidence="2">Leaf</tissue>
    </source>
</reference>
<dbReference type="Proteomes" id="UP000712281">
    <property type="component" value="Unassembled WGS sequence"/>
</dbReference>
<name>A0A8S9JE80_BRACR</name>
<evidence type="ECO:0000313" key="3">
    <source>
        <dbReference type="Proteomes" id="UP000712281"/>
    </source>
</evidence>
<feature type="compositionally biased region" description="Low complexity" evidence="1">
    <location>
        <begin position="162"/>
        <end position="172"/>
    </location>
</feature>
<protein>
    <submittedName>
        <fullName evidence="2">Uncharacterized protein</fullName>
    </submittedName>
</protein>
<feature type="region of interest" description="Disordered" evidence="1">
    <location>
        <begin position="98"/>
        <end position="127"/>
    </location>
</feature>
<feature type="region of interest" description="Disordered" evidence="1">
    <location>
        <begin position="1"/>
        <end position="61"/>
    </location>
</feature>
<feature type="region of interest" description="Disordered" evidence="1">
    <location>
        <begin position="151"/>
        <end position="180"/>
    </location>
</feature>
<organism evidence="2 3">
    <name type="scientific">Brassica cretica</name>
    <name type="common">Mustard</name>
    <dbReference type="NCBI Taxonomy" id="69181"/>
    <lineage>
        <taxon>Eukaryota</taxon>
        <taxon>Viridiplantae</taxon>
        <taxon>Streptophyta</taxon>
        <taxon>Embryophyta</taxon>
        <taxon>Tracheophyta</taxon>
        <taxon>Spermatophyta</taxon>
        <taxon>Magnoliopsida</taxon>
        <taxon>eudicotyledons</taxon>
        <taxon>Gunneridae</taxon>
        <taxon>Pentapetalae</taxon>
        <taxon>rosids</taxon>
        <taxon>malvids</taxon>
        <taxon>Brassicales</taxon>
        <taxon>Brassicaceae</taxon>
        <taxon>Brassiceae</taxon>
        <taxon>Brassica</taxon>
    </lineage>
</organism>
<gene>
    <name evidence="2" type="ORF">F2Q68_00003389</name>
</gene>
<accession>A0A8S9JE80</accession>
<sequence length="253" mass="28127">MGATSRSDAMRSLQTTSPCDLAGATPRSRSPSHPGGSRKLTRSDLSERPLQVGHKKVECFAREKSRNMAKKVNKTFTKPRRVEEVSLAKSGLLDEIKDETSEDGCSSVRSDLQEDQEASSVESGHEVVCDTKGKEIERALGADGEGLMVKETTHEGSQVLNRSGSRGSSTGASDRDAGENDDVLVQRMHISWGRKAWCGAHLVGEKNTFGMKVSRHRDTEADLIEREKLFEVFWVVLKQWLKYLTEERHKRIA</sequence>
<comment type="caution">
    <text evidence="2">The sequence shown here is derived from an EMBL/GenBank/DDBJ whole genome shotgun (WGS) entry which is preliminary data.</text>
</comment>